<feature type="chain" id="PRO_5041013841" description="Cyclic di-GMP-binding protein" evidence="6">
    <location>
        <begin position="27"/>
        <end position="799"/>
    </location>
</feature>
<evidence type="ECO:0000256" key="6">
    <source>
        <dbReference type="RuleBase" id="RU365021"/>
    </source>
</evidence>
<keyword evidence="2 6" id="KW-1003">Cell membrane</keyword>
<dbReference type="AlphaFoldDB" id="A0A9X1NPH5"/>
<proteinExistence type="inferred from homology"/>
<comment type="function">
    <text evidence="6">Binds the cellulose synthase activator, bis-(3'-5') cyclic diguanylic acid (c-di-GMP).</text>
</comment>
<name>A0A9X1NPH5_9HYPH</name>
<keyword evidence="6" id="KW-0997">Cell inner membrane</keyword>
<evidence type="ECO:0000256" key="4">
    <source>
        <dbReference type="ARBA" id="ARBA00022989"/>
    </source>
</evidence>
<dbReference type="PANTHER" id="PTHR39083:SF1">
    <property type="entry name" value="CYCLIC DI-GMP-BINDING PROTEIN"/>
    <property type="match status" value="1"/>
</dbReference>
<dbReference type="GO" id="GO:0030244">
    <property type="term" value="P:cellulose biosynthetic process"/>
    <property type="evidence" value="ECO:0007669"/>
    <property type="project" value="UniProtKB-KW"/>
</dbReference>
<comment type="subcellular location">
    <subcellularLocation>
        <location evidence="6">Cell inner membrane</location>
    </subcellularLocation>
    <subcellularLocation>
        <location evidence="1">Cell membrane</location>
        <topology evidence="1">Single-pass membrane protein</topology>
    </subcellularLocation>
</comment>
<keyword evidence="6" id="KW-0732">Signal</keyword>
<comment type="caution">
    <text evidence="7">The sequence shown here is derived from an EMBL/GenBank/DDBJ whole genome shotgun (WGS) entry which is preliminary data.</text>
</comment>
<keyword evidence="6" id="KW-0135">Cellulose biosynthesis</keyword>
<evidence type="ECO:0000313" key="7">
    <source>
        <dbReference type="EMBL" id="MCD7107990.1"/>
    </source>
</evidence>
<accession>A0A9X1NPH5</accession>
<gene>
    <name evidence="7" type="ORF">LRX75_02935</name>
</gene>
<keyword evidence="4 6" id="KW-1133">Transmembrane helix</keyword>
<evidence type="ECO:0000256" key="1">
    <source>
        <dbReference type="ARBA" id="ARBA00004162"/>
    </source>
</evidence>
<keyword evidence="5 6" id="KW-0472">Membrane</keyword>
<evidence type="ECO:0000256" key="3">
    <source>
        <dbReference type="ARBA" id="ARBA00022692"/>
    </source>
</evidence>
<dbReference type="InterPro" id="IPR018513">
    <property type="entry name" value="Cell_synthase_bac"/>
</dbReference>
<dbReference type="EMBL" id="JAJOZR010000001">
    <property type="protein sequence ID" value="MCD7107990.1"/>
    <property type="molecule type" value="Genomic_DNA"/>
</dbReference>
<keyword evidence="8" id="KW-1185">Reference proteome</keyword>
<evidence type="ECO:0000256" key="2">
    <source>
        <dbReference type="ARBA" id="ARBA00022475"/>
    </source>
</evidence>
<keyword evidence="6" id="KW-0973">c-di-GMP</keyword>
<sequence>MFKSSTLALALLPSLLLAGLSSTALAQTLGQAPGQPAAAPAPFRFNTPSTATAPAPLADVGGTLRKIAASPYDLFFDGEFASRKLSFFARPDEASSASRLVLTLQTAISAAPERSNLTIQINGREIGATSLTAGDPRRVTFDIPAGIIQPGYNAVAIAASHRHRVDCSVEATYELWTKIDPAQSGFVFPSSEAGNLTMIDLMPLAGTREGRTNLRVILPKGAQMADYDRALNVVQALAIAGNLNHPQVEFGATPGTGAGIDIYVGVFKDIAALLGAGAQGLTSGEAAIVAAGATPERKRLIISGLDTADLDAKTQQFVQQATRERPVGTPEGLAALTNMKGRLLVPGEKVTLSDLGLTAKPFDGRFMQSKVNFTMPSDFYPGAYSSMSFHLNALYVGGLSPDAVLTVKANDKVVANIPLSSPLGGAIRDQRLPIPFTALRPGQNTLQIEARLPSKLDAACESVDKATSTARLSLDGNSYLDIPNYARVGRYPDIAALTSGLPAPVEGDTGAATTLLVPNYNAQSMDAAATFVAKMAYASGQVKPMQYTSLLPAMDTANLIAFGGYDTLPSELVSRMNLDFVNIRNMAGAAASPYEVAALENFGPQSDMQRQMTTSVVGTAVDLSQTAGSFLAAPVERSAEMLQAIRSKAASELSKLNLAPLRAILGDEIKPEAFAPTAQTTLVIAQNAGGNGGLWTVVASKSASGIVAGTDVLTDLNVWNTLGGSVQAFSETGIRLDQQLATNQTLYQTQPFSLSNMRLVTASWLANNATVYIFALLTAAILLGLGTYMVLTTGRRNHG</sequence>
<feature type="signal peptide" evidence="6">
    <location>
        <begin position="1"/>
        <end position="26"/>
    </location>
</feature>
<comment type="similarity">
    <text evidence="6">Belongs to the AcsB/BcsB family.</text>
</comment>
<dbReference type="RefSeq" id="WP_231811721.1">
    <property type="nucleotide sequence ID" value="NZ_JAJOZR010000001.1"/>
</dbReference>
<evidence type="ECO:0000256" key="5">
    <source>
        <dbReference type="ARBA" id="ARBA00023136"/>
    </source>
</evidence>
<feature type="transmembrane region" description="Helical" evidence="6">
    <location>
        <begin position="771"/>
        <end position="791"/>
    </location>
</feature>
<organism evidence="7 8">
    <name type="scientific">Rhizobium quercicola</name>
    <dbReference type="NCBI Taxonomy" id="2901226"/>
    <lineage>
        <taxon>Bacteria</taxon>
        <taxon>Pseudomonadati</taxon>
        <taxon>Pseudomonadota</taxon>
        <taxon>Alphaproteobacteria</taxon>
        <taxon>Hyphomicrobiales</taxon>
        <taxon>Rhizobiaceae</taxon>
        <taxon>Rhizobium/Agrobacterium group</taxon>
        <taxon>Rhizobium</taxon>
    </lineage>
</organism>
<protein>
    <recommendedName>
        <fullName evidence="6">Cyclic di-GMP-binding protein</fullName>
    </recommendedName>
    <alternativeName>
        <fullName evidence="6">Cellulose synthase regulatory subunit</fullName>
    </alternativeName>
</protein>
<comment type="pathway">
    <text evidence="6">Glycan metabolism; bacterial cellulose biosynthesis.</text>
</comment>
<reference evidence="7" key="1">
    <citation type="submission" date="2021-12" db="EMBL/GenBank/DDBJ databases">
        <authorList>
            <person name="Li Y."/>
        </authorList>
    </citation>
    <scope>NUCLEOTIDE SEQUENCE</scope>
    <source>
        <strain evidence="7">DKSPLA3</strain>
    </source>
</reference>
<dbReference type="PANTHER" id="PTHR39083">
    <property type="entry name" value="CYCLIC DI-GMP-BINDING PROTEIN"/>
    <property type="match status" value="1"/>
</dbReference>
<keyword evidence="3 6" id="KW-0812">Transmembrane</keyword>
<dbReference type="Pfam" id="PF03170">
    <property type="entry name" value="BcsB"/>
    <property type="match status" value="1"/>
</dbReference>
<comment type="subunit">
    <text evidence="6">Tightly associated with the cellulose synthase catalytic subunit.</text>
</comment>
<dbReference type="Gene3D" id="2.60.120.260">
    <property type="entry name" value="Galactose-binding domain-like"/>
    <property type="match status" value="2"/>
</dbReference>
<evidence type="ECO:0000313" key="8">
    <source>
        <dbReference type="Proteomes" id="UP001139089"/>
    </source>
</evidence>
<dbReference type="GO" id="GO:0006011">
    <property type="term" value="P:UDP-alpha-D-glucose metabolic process"/>
    <property type="evidence" value="ECO:0007669"/>
    <property type="project" value="InterPro"/>
</dbReference>
<dbReference type="GO" id="GO:0005886">
    <property type="term" value="C:plasma membrane"/>
    <property type="evidence" value="ECO:0007669"/>
    <property type="project" value="UniProtKB-SubCell"/>
</dbReference>
<dbReference type="Proteomes" id="UP001139089">
    <property type="component" value="Unassembled WGS sequence"/>
</dbReference>